<gene>
    <name evidence="9" type="primary">rpl24</name>
</gene>
<dbReference type="Pfam" id="PF00467">
    <property type="entry name" value="KOW"/>
    <property type="match status" value="1"/>
</dbReference>
<name>A0A4D6WQE9_9FLOR</name>
<dbReference type="InterPro" id="IPR057264">
    <property type="entry name" value="Ribosomal_uL24_C"/>
</dbReference>
<dbReference type="InterPro" id="IPR041988">
    <property type="entry name" value="Ribosomal_uL24_KOW"/>
</dbReference>
<dbReference type="HAMAP" id="MF_01326_B">
    <property type="entry name" value="Ribosomal_uL24_B"/>
    <property type="match status" value="1"/>
</dbReference>
<keyword evidence="9" id="KW-0934">Plastid</keyword>
<evidence type="ECO:0000256" key="3">
    <source>
        <dbReference type="ARBA" id="ARBA00022980"/>
    </source>
</evidence>
<dbReference type="Pfam" id="PF17136">
    <property type="entry name" value="ribosomal_L24"/>
    <property type="match status" value="1"/>
</dbReference>
<dbReference type="GO" id="GO:1990904">
    <property type="term" value="C:ribonucleoprotein complex"/>
    <property type="evidence" value="ECO:0007669"/>
    <property type="project" value="UniProtKB-KW"/>
</dbReference>
<dbReference type="InterPro" id="IPR014722">
    <property type="entry name" value="Rib_uL2_dom2"/>
</dbReference>
<evidence type="ECO:0000256" key="6">
    <source>
        <dbReference type="ARBA" id="ARBA00035361"/>
    </source>
</evidence>
<dbReference type="GO" id="GO:0003723">
    <property type="term" value="F:RNA binding"/>
    <property type="evidence" value="ECO:0007669"/>
    <property type="project" value="InterPro"/>
</dbReference>
<evidence type="ECO:0000256" key="1">
    <source>
        <dbReference type="ARBA" id="ARBA00004072"/>
    </source>
</evidence>
<dbReference type="InterPro" id="IPR005824">
    <property type="entry name" value="KOW"/>
</dbReference>
<dbReference type="PANTHER" id="PTHR12903">
    <property type="entry name" value="MITOCHONDRIAL RIBOSOMAL PROTEIN L24"/>
    <property type="match status" value="1"/>
</dbReference>
<evidence type="ECO:0000313" key="9">
    <source>
        <dbReference type="EMBL" id="QCI04490.1"/>
    </source>
</evidence>
<keyword evidence="4 7" id="KW-0687">Ribonucleoprotein</keyword>
<dbReference type="EMBL" id="MK814610">
    <property type="protein sequence ID" value="QCI04490.1"/>
    <property type="molecule type" value="Genomic_DNA"/>
</dbReference>
<evidence type="ECO:0000256" key="4">
    <source>
        <dbReference type="ARBA" id="ARBA00023274"/>
    </source>
</evidence>
<dbReference type="Gene3D" id="2.30.30.30">
    <property type="match status" value="1"/>
</dbReference>
<proteinExistence type="inferred from homology"/>
<feature type="domain" description="KOW" evidence="8">
    <location>
        <begin position="2"/>
        <end position="29"/>
    </location>
</feature>
<dbReference type="GO" id="GO:0006412">
    <property type="term" value="P:translation"/>
    <property type="evidence" value="ECO:0007669"/>
    <property type="project" value="InterPro"/>
</dbReference>
<sequence>MKIKKDDNVKIISGKYRGQEGRVIKIKKKQNQIIISNINLKTKHIRPKKEDETGTIKKIEAPIHISNVSLKNI</sequence>
<comment type="similarity">
    <text evidence="2 7">Belongs to the universal ribosomal protein uL24 family.</text>
</comment>
<dbReference type="InterPro" id="IPR003256">
    <property type="entry name" value="Ribosomal_uL24"/>
</dbReference>
<dbReference type="AlphaFoldDB" id="A0A4D6WQE9"/>
<dbReference type="CDD" id="cd06089">
    <property type="entry name" value="KOW_RPL26"/>
    <property type="match status" value="1"/>
</dbReference>
<keyword evidence="3 7" id="KW-0689">Ribosomal protein</keyword>
<dbReference type="NCBIfam" id="TIGR01079">
    <property type="entry name" value="rplX_bact"/>
    <property type="match status" value="1"/>
</dbReference>
<geneLocation type="plastid" evidence="9"/>
<accession>A0A4D6WQE9</accession>
<dbReference type="InterPro" id="IPR008991">
    <property type="entry name" value="Translation_prot_SH3-like_sf"/>
</dbReference>
<reference evidence="9" key="1">
    <citation type="journal article" date="2019" name="Mol. Phylogenet. Evol.">
        <title>Morphological evolution and classification of the red algal order Ceramiales inferred using plastid phylogenomics.</title>
        <authorList>
            <person name="Diaz-Tapia P."/>
            <person name="Pasella M.M."/>
            <person name="Verbruggen H."/>
            <person name="Maggs C.A."/>
        </authorList>
    </citation>
    <scope>NUCLEOTIDE SEQUENCE</scope>
    <source>
        <strain evidence="9">PD2206</strain>
    </source>
</reference>
<protein>
    <recommendedName>
        <fullName evidence="5">Large ribosomal subunit protein uL24c</fullName>
    </recommendedName>
    <alternativeName>
        <fullName evidence="6">50S ribosomal protein L24, chloroplastic</fullName>
    </alternativeName>
</protein>
<evidence type="ECO:0000256" key="7">
    <source>
        <dbReference type="RuleBase" id="RU003477"/>
    </source>
</evidence>
<dbReference type="SMART" id="SM00739">
    <property type="entry name" value="KOW"/>
    <property type="match status" value="1"/>
</dbReference>
<dbReference type="InterPro" id="IPR005825">
    <property type="entry name" value="Ribosomal_uL24_CS"/>
</dbReference>
<reference evidence="9" key="2">
    <citation type="submission" date="2019-04" db="EMBL/GenBank/DDBJ databases">
        <authorList>
            <person name="Pasella M."/>
        </authorList>
    </citation>
    <scope>NUCLEOTIDE SEQUENCE</scope>
    <source>
        <strain evidence="9">PD2206</strain>
    </source>
</reference>
<comment type="function">
    <text evidence="1">One of two assembly initiator proteins, it binds directly to the 5'-end of the 23S rRNA, where it nucleates assembly of the 50S subunit.</text>
</comment>
<evidence type="ECO:0000256" key="5">
    <source>
        <dbReference type="ARBA" id="ARBA00035282"/>
    </source>
</evidence>
<dbReference type="GO" id="GO:0005840">
    <property type="term" value="C:ribosome"/>
    <property type="evidence" value="ECO:0007669"/>
    <property type="project" value="UniProtKB-KW"/>
</dbReference>
<dbReference type="SUPFAM" id="SSF50104">
    <property type="entry name" value="Translation proteins SH3-like domain"/>
    <property type="match status" value="1"/>
</dbReference>
<organism evidence="9">
    <name type="scientific">Antithamnion hubbsii</name>
    <dbReference type="NCBI Taxonomy" id="1005974"/>
    <lineage>
        <taxon>Eukaryota</taxon>
        <taxon>Rhodophyta</taxon>
        <taxon>Florideophyceae</taxon>
        <taxon>Rhodymeniophycidae</taxon>
        <taxon>Ceramiales</taxon>
        <taxon>Ceramiaceae</taxon>
        <taxon>Antithamnion</taxon>
    </lineage>
</organism>
<evidence type="ECO:0000256" key="2">
    <source>
        <dbReference type="ARBA" id="ARBA00010618"/>
    </source>
</evidence>
<evidence type="ECO:0000259" key="8">
    <source>
        <dbReference type="SMART" id="SM00739"/>
    </source>
</evidence>
<dbReference type="PROSITE" id="PS01108">
    <property type="entry name" value="RIBOSOMAL_L24"/>
    <property type="match status" value="1"/>
</dbReference>
<dbReference type="GO" id="GO:0003735">
    <property type="term" value="F:structural constituent of ribosome"/>
    <property type="evidence" value="ECO:0007669"/>
    <property type="project" value="InterPro"/>
</dbReference>